<keyword evidence="6" id="KW-1185">Reference proteome</keyword>
<dbReference type="OrthoDB" id="190201at2759"/>
<evidence type="ECO:0000313" key="6">
    <source>
        <dbReference type="Proteomes" id="UP000799439"/>
    </source>
</evidence>
<dbReference type="NCBIfam" id="TIGR01250">
    <property type="entry name" value="pro_imino_pep_2"/>
    <property type="match status" value="1"/>
</dbReference>
<dbReference type="Proteomes" id="UP000799439">
    <property type="component" value="Unassembled WGS sequence"/>
</dbReference>
<dbReference type="InterPro" id="IPR029058">
    <property type="entry name" value="AB_hydrolase_fold"/>
</dbReference>
<dbReference type="PANTHER" id="PTHR43798:SF33">
    <property type="entry name" value="HYDROLASE, PUTATIVE (AFU_ORTHOLOGUE AFUA_2G14860)-RELATED"/>
    <property type="match status" value="1"/>
</dbReference>
<evidence type="ECO:0000256" key="1">
    <source>
        <dbReference type="ARBA" id="ARBA00010088"/>
    </source>
</evidence>
<dbReference type="GO" id="GO:0006508">
    <property type="term" value="P:proteolysis"/>
    <property type="evidence" value="ECO:0007669"/>
    <property type="project" value="InterPro"/>
</dbReference>
<evidence type="ECO:0000313" key="5">
    <source>
        <dbReference type="EMBL" id="KAF2151716.1"/>
    </source>
</evidence>
<feature type="compositionally biased region" description="Pro residues" evidence="3">
    <location>
        <begin position="15"/>
        <end position="28"/>
    </location>
</feature>
<accession>A0A9P4IZT3</accession>
<gene>
    <name evidence="5" type="ORF">K461DRAFT_279207</name>
</gene>
<dbReference type="Gene3D" id="3.40.50.1820">
    <property type="entry name" value="alpha/beta hydrolase"/>
    <property type="match status" value="1"/>
</dbReference>
<dbReference type="Pfam" id="PF00561">
    <property type="entry name" value="Abhydrolase_1"/>
    <property type="match status" value="1"/>
</dbReference>
<dbReference type="InterPro" id="IPR050266">
    <property type="entry name" value="AB_hydrolase_sf"/>
</dbReference>
<dbReference type="PIRSF" id="PIRSF005539">
    <property type="entry name" value="Pept_S33_TRI_F1"/>
    <property type="match status" value="1"/>
</dbReference>
<evidence type="ECO:0000259" key="4">
    <source>
        <dbReference type="Pfam" id="PF00561"/>
    </source>
</evidence>
<dbReference type="InterPro" id="IPR002410">
    <property type="entry name" value="Peptidase_S33"/>
</dbReference>
<feature type="region of interest" description="Disordered" evidence="3">
    <location>
        <begin position="1"/>
        <end position="33"/>
    </location>
</feature>
<sequence length="331" mass="37131">MSAKLINITDHELRQPPPGQTRPIPPPTSEGRIPFSVPNHPDLKVETWYQIHGTLSADTVPLIILHGGPGMGHNYVKTLAHLSTGPYARPVILYDQLGCGKSTHLRDKREDASFWTVSLFIAELDNLAAALKIHSFDLLGQSWGGMLAAEYAALQPPRLRKVVIADSPTDMHTWVKVANELRALLPKDVQETLTKCEAESRFDKEYEGAMEVFYKYFVCRVQPFPKEIEETLAVVGEDDTVYFTMNGPSEFHVIGSLKDWDVRPRLPNIVVPTLVINGKFDEAQDVTVAGYFNLIKGPVKWVRFAESGHCPHLEETDDYMRTVGRWLAEGV</sequence>
<comment type="caution">
    <text evidence="5">The sequence shown here is derived from an EMBL/GenBank/DDBJ whole genome shotgun (WGS) entry which is preliminary data.</text>
</comment>
<keyword evidence="2" id="KW-0378">Hydrolase</keyword>
<dbReference type="InterPro" id="IPR000073">
    <property type="entry name" value="AB_hydrolase_1"/>
</dbReference>
<dbReference type="PRINTS" id="PR00793">
    <property type="entry name" value="PROAMNOPTASE"/>
</dbReference>
<name>A0A9P4IZT3_9PEZI</name>
<dbReference type="EMBL" id="ML996087">
    <property type="protein sequence ID" value="KAF2151716.1"/>
    <property type="molecule type" value="Genomic_DNA"/>
</dbReference>
<organism evidence="5 6">
    <name type="scientific">Myriangium duriaei CBS 260.36</name>
    <dbReference type="NCBI Taxonomy" id="1168546"/>
    <lineage>
        <taxon>Eukaryota</taxon>
        <taxon>Fungi</taxon>
        <taxon>Dikarya</taxon>
        <taxon>Ascomycota</taxon>
        <taxon>Pezizomycotina</taxon>
        <taxon>Dothideomycetes</taxon>
        <taxon>Dothideomycetidae</taxon>
        <taxon>Myriangiales</taxon>
        <taxon>Myriangiaceae</taxon>
        <taxon>Myriangium</taxon>
    </lineage>
</organism>
<protein>
    <submittedName>
        <fullName evidence="5">Proline-specific peptidase</fullName>
    </submittedName>
</protein>
<dbReference type="InterPro" id="IPR005945">
    <property type="entry name" value="Pro_imino_pep"/>
</dbReference>
<proteinExistence type="inferred from homology"/>
<dbReference type="GO" id="GO:0008233">
    <property type="term" value="F:peptidase activity"/>
    <property type="evidence" value="ECO:0007669"/>
    <property type="project" value="InterPro"/>
</dbReference>
<dbReference type="AlphaFoldDB" id="A0A9P4IZT3"/>
<evidence type="ECO:0000256" key="2">
    <source>
        <dbReference type="ARBA" id="ARBA00022801"/>
    </source>
</evidence>
<comment type="similarity">
    <text evidence="1">Belongs to the peptidase S33 family.</text>
</comment>
<reference evidence="5" key="1">
    <citation type="journal article" date="2020" name="Stud. Mycol.">
        <title>101 Dothideomycetes genomes: a test case for predicting lifestyles and emergence of pathogens.</title>
        <authorList>
            <person name="Haridas S."/>
            <person name="Albert R."/>
            <person name="Binder M."/>
            <person name="Bloem J."/>
            <person name="Labutti K."/>
            <person name="Salamov A."/>
            <person name="Andreopoulos B."/>
            <person name="Baker S."/>
            <person name="Barry K."/>
            <person name="Bills G."/>
            <person name="Bluhm B."/>
            <person name="Cannon C."/>
            <person name="Castanera R."/>
            <person name="Culley D."/>
            <person name="Daum C."/>
            <person name="Ezra D."/>
            <person name="Gonzalez J."/>
            <person name="Henrissat B."/>
            <person name="Kuo A."/>
            <person name="Liang C."/>
            <person name="Lipzen A."/>
            <person name="Lutzoni F."/>
            <person name="Magnuson J."/>
            <person name="Mondo S."/>
            <person name="Nolan M."/>
            <person name="Ohm R."/>
            <person name="Pangilinan J."/>
            <person name="Park H.-J."/>
            <person name="Ramirez L."/>
            <person name="Alfaro M."/>
            <person name="Sun H."/>
            <person name="Tritt A."/>
            <person name="Yoshinaga Y."/>
            <person name="Zwiers L.-H."/>
            <person name="Turgeon B."/>
            <person name="Goodwin S."/>
            <person name="Spatafora J."/>
            <person name="Crous P."/>
            <person name="Grigoriev I."/>
        </authorList>
    </citation>
    <scope>NUCLEOTIDE SEQUENCE</scope>
    <source>
        <strain evidence="5">CBS 260.36</strain>
    </source>
</reference>
<dbReference type="SUPFAM" id="SSF53474">
    <property type="entry name" value="alpha/beta-Hydrolases"/>
    <property type="match status" value="1"/>
</dbReference>
<dbReference type="GO" id="GO:0016020">
    <property type="term" value="C:membrane"/>
    <property type="evidence" value="ECO:0007669"/>
    <property type="project" value="TreeGrafter"/>
</dbReference>
<dbReference type="PANTHER" id="PTHR43798">
    <property type="entry name" value="MONOACYLGLYCEROL LIPASE"/>
    <property type="match status" value="1"/>
</dbReference>
<evidence type="ECO:0000256" key="3">
    <source>
        <dbReference type="SAM" id="MobiDB-lite"/>
    </source>
</evidence>
<feature type="domain" description="AB hydrolase-1" evidence="4">
    <location>
        <begin position="61"/>
        <end position="315"/>
    </location>
</feature>